<dbReference type="Proteomes" id="UP001295684">
    <property type="component" value="Unassembled WGS sequence"/>
</dbReference>
<feature type="compositionally biased region" description="Polar residues" evidence="1">
    <location>
        <begin position="150"/>
        <end position="161"/>
    </location>
</feature>
<accession>A0AAD1UDN0</accession>
<dbReference type="EMBL" id="CAMPGE010008000">
    <property type="protein sequence ID" value="CAI2366917.1"/>
    <property type="molecule type" value="Genomic_DNA"/>
</dbReference>
<feature type="region of interest" description="Disordered" evidence="1">
    <location>
        <begin position="67"/>
        <end position="111"/>
    </location>
</feature>
<gene>
    <name evidence="2" type="ORF">ECRASSUSDP1_LOCUS8193</name>
</gene>
<protein>
    <submittedName>
        <fullName evidence="2">Uncharacterized protein</fullName>
    </submittedName>
</protein>
<evidence type="ECO:0000313" key="3">
    <source>
        <dbReference type="Proteomes" id="UP001295684"/>
    </source>
</evidence>
<comment type="caution">
    <text evidence="2">The sequence shown here is derived from an EMBL/GenBank/DDBJ whole genome shotgun (WGS) entry which is preliminary data.</text>
</comment>
<feature type="compositionally biased region" description="Low complexity" evidence="1">
    <location>
        <begin position="73"/>
        <end position="83"/>
    </location>
</feature>
<organism evidence="2 3">
    <name type="scientific">Euplotes crassus</name>
    <dbReference type="NCBI Taxonomy" id="5936"/>
    <lineage>
        <taxon>Eukaryota</taxon>
        <taxon>Sar</taxon>
        <taxon>Alveolata</taxon>
        <taxon>Ciliophora</taxon>
        <taxon>Intramacronucleata</taxon>
        <taxon>Spirotrichea</taxon>
        <taxon>Hypotrichia</taxon>
        <taxon>Euplotida</taxon>
        <taxon>Euplotidae</taxon>
        <taxon>Moneuplotes</taxon>
    </lineage>
</organism>
<feature type="compositionally biased region" description="Polar residues" evidence="1">
    <location>
        <begin position="92"/>
        <end position="105"/>
    </location>
</feature>
<proteinExistence type="predicted"/>
<keyword evidence="3" id="KW-1185">Reference proteome</keyword>
<name>A0AAD1UDN0_EUPCR</name>
<sequence length="353" mass="40059">MAENTVFRPKTILSKVRAEMAKPSFMFREKGRNNHLKVIDVTNKVNCTSISVKLALKSIQEKYRNKPMKLTLSSSQKPKPKSSIFLHPNKNAGHSGTSAQPSKMTPQVVRRRSNRSCFMSSSLIRIYSMKRHSSSALSPKKSQECKPVSQRKNSANLPNSSECPVQISPLVKVMMKNTQKERPAHLLKSVDNPNVGGISQLDLRGQHSTHKATVPVVSIKKRASKAISSCQIDDNVSNNRSKQLLNKFKNTKESLAKSYSRKASRIRQSNPYSKEMKSLKEQSRNQNNRVNRTLFNNALLQSIRTPIVCKFENFDHIFCQGAKNATKLKKSGAVKRRIFLHKKFSEVYSLRRY</sequence>
<reference evidence="2" key="1">
    <citation type="submission" date="2023-07" db="EMBL/GenBank/DDBJ databases">
        <authorList>
            <consortium name="AG Swart"/>
            <person name="Singh M."/>
            <person name="Singh A."/>
            <person name="Seah K."/>
            <person name="Emmerich C."/>
        </authorList>
    </citation>
    <scope>NUCLEOTIDE SEQUENCE</scope>
    <source>
        <strain evidence="2">DP1</strain>
    </source>
</reference>
<evidence type="ECO:0000313" key="2">
    <source>
        <dbReference type="EMBL" id="CAI2366917.1"/>
    </source>
</evidence>
<dbReference type="AlphaFoldDB" id="A0AAD1UDN0"/>
<feature type="compositionally biased region" description="Basic and acidic residues" evidence="1">
    <location>
        <begin position="274"/>
        <end position="283"/>
    </location>
</feature>
<feature type="region of interest" description="Disordered" evidence="1">
    <location>
        <begin position="130"/>
        <end position="161"/>
    </location>
</feature>
<evidence type="ECO:0000256" key="1">
    <source>
        <dbReference type="SAM" id="MobiDB-lite"/>
    </source>
</evidence>
<feature type="region of interest" description="Disordered" evidence="1">
    <location>
        <begin position="262"/>
        <end position="285"/>
    </location>
</feature>